<accession>A0A1Z4JFF6</accession>
<dbReference type="InterPro" id="IPR040003">
    <property type="entry name" value="PG18-like"/>
</dbReference>
<gene>
    <name evidence="2" type="ORF">NIES2135_23280</name>
</gene>
<dbReference type="Proteomes" id="UP000217895">
    <property type="component" value="Chromosome"/>
</dbReference>
<dbReference type="PANTHER" id="PTHR35745">
    <property type="entry name" value="BNACNNG14650D PROTEIN"/>
    <property type="match status" value="1"/>
</dbReference>
<evidence type="ECO:0000313" key="2">
    <source>
        <dbReference type="EMBL" id="BAY55504.1"/>
    </source>
</evidence>
<keyword evidence="1" id="KW-0175">Coiled coil</keyword>
<name>A0A1Z4JFF6_LEPBY</name>
<feature type="coiled-coil region" evidence="1">
    <location>
        <begin position="80"/>
        <end position="107"/>
    </location>
</feature>
<dbReference type="GO" id="GO:0010027">
    <property type="term" value="P:thylakoid membrane organization"/>
    <property type="evidence" value="ECO:0007669"/>
    <property type="project" value="InterPro"/>
</dbReference>
<sequence>MSTPLVHAFFVGRAIAEVVYERLETGVTEALSELGKFDAEQRENLRQFVDEVVERAQREEAIATQASTTTTIVPTDLQTGGDLQATIDDLRAEIAELRSELQRYRTRSSQ</sequence>
<dbReference type="PANTHER" id="PTHR35745:SF1">
    <property type="entry name" value="OS04G0513000 PROTEIN"/>
    <property type="match status" value="1"/>
</dbReference>
<reference evidence="2 3" key="1">
    <citation type="submission" date="2017-06" db="EMBL/GenBank/DDBJ databases">
        <title>Genome sequencing of cyanobaciteial culture collection at National Institute for Environmental Studies (NIES).</title>
        <authorList>
            <person name="Hirose Y."/>
            <person name="Shimura Y."/>
            <person name="Fujisawa T."/>
            <person name="Nakamura Y."/>
            <person name="Kawachi M."/>
        </authorList>
    </citation>
    <scope>NUCLEOTIDE SEQUENCE [LARGE SCALE GENOMIC DNA]</scope>
    <source>
        <strain evidence="2 3">NIES-2135</strain>
    </source>
</reference>
<keyword evidence="3" id="KW-1185">Reference proteome</keyword>
<protein>
    <recommendedName>
        <fullName evidence="4">Thylakoid lumen protein</fullName>
    </recommendedName>
</protein>
<evidence type="ECO:0000256" key="1">
    <source>
        <dbReference type="SAM" id="Coils"/>
    </source>
</evidence>
<dbReference type="AlphaFoldDB" id="A0A1Z4JFF6"/>
<evidence type="ECO:0000313" key="3">
    <source>
        <dbReference type="Proteomes" id="UP000217895"/>
    </source>
</evidence>
<organism evidence="2 3">
    <name type="scientific">Leptolyngbya boryana NIES-2135</name>
    <dbReference type="NCBI Taxonomy" id="1973484"/>
    <lineage>
        <taxon>Bacteria</taxon>
        <taxon>Bacillati</taxon>
        <taxon>Cyanobacteriota</taxon>
        <taxon>Cyanophyceae</taxon>
        <taxon>Leptolyngbyales</taxon>
        <taxon>Leptolyngbyaceae</taxon>
        <taxon>Leptolyngbya group</taxon>
        <taxon>Leptolyngbya</taxon>
    </lineage>
</organism>
<dbReference type="Pfam" id="PF20711">
    <property type="entry name" value="DUF6825"/>
    <property type="match status" value="1"/>
</dbReference>
<dbReference type="EMBL" id="AP018203">
    <property type="protein sequence ID" value="BAY55504.1"/>
    <property type="molecule type" value="Genomic_DNA"/>
</dbReference>
<evidence type="ECO:0008006" key="4">
    <source>
        <dbReference type="Google" id="ProtNLM"/>
    </source>
</evidence>
<proteinExistence type="predicted"/>